<dbReference type="eggNOG" id="ENOG5033B7R">
    <property type="taxonomic scope" value="Bacteria"/>
</dbReference>
<protein>
    <submittedName>
        <fullName evidence="1">Uncharacterized protein</fullName>
    </submittedName>
</protein>
<keyword evidence="2" id="KW-1185">Reference proteome</keyword>
<gene>
    <name evidence="1" type="ORF">O3I_028730</name>
</gene>
<dbReference type="EMBL" id="CP003876">
    <property type="protein sequence ID" value="AFU03695.1"/>
    <property type="molecule type" value="Genomic_DNA"/>
</dbReference>
<dbReference type="HOGENOM" id="CLU_2302958_0_0_11"/>
<evidence type="ECO:0000313" key="2">
    <source>
        <dbReference type="Proteomes" id="UP000006304"/>
    </source>
</evidence>
<accession>K0F3J2</accession>
<reference evidence="1 2" key="1">
    <citation type="journal article" date="2012" name="J. Bacteriol.">
        <title>Complete genome sequence of Nocardia brasiliensis HUJEG-1.</title>
        <authorList>
            <person name="Vera-Cabrera L."/>
            <person name="Ortiz-Lopez R."/>
            <person name="Elizondo-Gonzalez R."/>
            <person name="Perez-Maya A.A."/>
            <person name="Ocampo-Candiani J."/>
        </authorList>
    </citation>
    <scope>NUCLEOTIDE SEQUENCE [LARGE SCALE GENOMIC DNA]</scope>
    <source>
        <strain evidence="2">ATCC 700358</strain>
    </source>
</reference>
<proteinExistence type="predicted"/>
<evidence type="ECO:0000313" key="1">
    <source>
        <dbReference type="EMBL" id="AFU03695.1"/>
    </source>
</evidence>
<organism evidence="1 2">
    <name type="scientific">Nocardia brasiliensis (strain ATCC 700358 / HUJEG-1)</name>
    <dbReference type="NCBI Taxonomy" id="1133849"/>
    <lineage>
        <taxon>Bacteria</taxon>
        <taxon>Bacillati</taxon>
        <taxon>Actinomycetota</taxon>
        <taxon>Actinomycetes</taxon>
        <taxon>Mycobacteriales</taxon>
        <taxon>Nocardiaceae</taxon>
        <taxon>Nocardia</taxon>
    </lineage>
</organism>
<dbReference type="Proteomes" id="UP000006304">
    <property type="component" value="Chromosome"/>
</dbReference>
<dbReference type="KEGG" id="nbr:O3I_028730"/>
<dbReference type="RefSeq" id="WP_014986550.1">
    <property type="nucleotide sequence ID" value="NC_018681.1"/>
</dbReference>
<dbReference type="AlphaFoldDB" id="K0F3J2"/>
<sequence>MGTTPIEPRALTEREIGVVTRLLSAGAAGSADYLAQIPSARIIATWGAGSPSVDVVVSAASATASGVTDGIFASGGVTDRAGAPIGEVMLWVEHGRLSAIEYAWYTDARPTSLPDPAQIEV</sequence>
<name>K0F3J2_NOCB7</name>
<dbReference type="STRING" id="1133849.O3I_028730"/>